<gene>
    <name evidence="1" type="ORF">QQF64_035481</name>
</gene>
<name>A0ABR3NGN0_9TELE</name>
<dbReference type="Proteomes" id="UP001558613">
    <property type="component" value="Unassembled WGS sequence"/>
</dbReference>
<keyword evidence="2" id="KW-1185">Reference proteome</keyword>
<reference evidence="1 2" key="1">
    <citation type="submission" date="2023-09" db="EMBL/GenBank/DDBJ databases">
        <authorList>
            <person name="Wang M."/>
        </authorList>
    </citation>
    <scope>NUCLEOTIDE SEQUENCE [LARGE SCALE GENOMIC DNA]</scope>
    <source>
        <strain evidence="1">GT-2023</strain>
        <tissue evidence="1">Liver</tissue>
    </source>
</reference>
<comment type="caution">
    <text evidence="1">The sequence shown here is derived from an EMBL/GenBank/DDBJ whole genome shotgun (WGS) entry which is preliminary data.</text>
</comment>
<organism evidence="1 2">
    <name type="scientific">Cirrhinus molitorella</name>
    <name type="common">mud carp</name>
    <dbReference type="NCBI Taxonomy" id="172907"/>
    <lineage>
        <taxon>Eukaryota</taxon>
        <taxon>Metazoa</taxon>
        <taxon>Chordata</taxon>
        <taxon>Craniata</taxon>
        <taxon>Vertebrata</taxon>
        <taxon>Euteleostomi</taxon>
        <taxon>Actinopterygii</taxon>
        <taxon>Neopterygii</taxon>
        <taxon>Teleostei</taxon>
        <taxon>Ostariophysi</taxon>
        <taxon>Cypriniformes</taxon>
        <taxon>Cyprinidae</taxon>
        <taxon>Labeoninae</taxon>
        <taxon>Labeonini</taxon>
        <taxon>Cirrhinus</taxon>
    </lineage>
</organism>
<sequence length="98" mass="11371">MKLRSRRNADVNNWCSKWRKSLSDSTQRWNVRHLLSGSETLDEADRHACCRTMQRLTSDFTSVIEESCRHVPTGAQERPPPLQAHCYLCARGKGWLEI</sequence>
<evidence type="ECO:0000313" key="1">
    <source>
        <dbReference type="EMBL" id="KAL1275858.1"/>
    </source>
</evidence>
<accession>A0ABR3NGN0</accession>
<proteinExistence type="predicted"/>
<protein>
    <submittedName>
        <fullName evidence="1">Uncharacterized protein</fullName>
    </submittedName>
</protein>
<evidence type="ECO:0000313" key="2">
    <source>
        <dbReference type="Proteomes" id="UP001558613"/>
    </source>
</evidence>
<dbReference type="EMBL" id="JAYMGO010000004">
    <property type="protein sequence ID" value="KAL1275858.1"/>
    <property type="molecule type" value="Genomic_DNA"/>
</dbReference>